<protein>
    <submittedName>
        <fullName evidence="1">DUF1289 domain-containing protein</fullName>
    </submittedName>
</protein>
<keyword evidence="2" id="KW-1185">Reference proteome</keyword>
<accession>A0A3S0Q0B5</accession>
<comment type="caution">
    <text evidence="1">The sequence shown here is derived from an EMBL/GenBank/DDBJ whole genome shotgun (WGS) entry which is preliminary data.</text>
</comment>
<sequence length="63" mass="7015">MSNISPLPAQAILSPCIGICQLDPQGYCLGCYRTGDEIARWRSMSETERSHYMDVVLPAREIA</sequence>
<dbReference type="PANTHER" id="PTHR35175">
    <property type="entry name" value="DUF1289 DOMAIN-CONTAINING PROTEIN"/>
    <property type="match status" value="1"/>
</dbReference>
<dbReference type="Proteomes" id="UP000267077">
    <property type="component" value="Unassembled WGS sequence"/>
</dbReference>
<dbReference type="AlphaFoldDB" id="A0A3S0Q0B5"/>
<dbReference type="PANTHER" id="PTHR35175:SF2">
    <property type="entry name" value="DUF1289 DOMAIN-CONTAINING PROTEIN"/>
    <property type="match status" value="1"/>
</dbReference>
<dbReference type="Pfam" id="PF06945">
    <property type="entry name" value="DUF1289"/>
    <property type="match status" value="1"/>
</dbReference>
<organism evidence="1 2">
    <name type="scientific">Dyella dinghuensis</name>
    <dbReference type="NCBI Taxonomy" id="1920169"/>
    <lineage>
        <taxon>Bacteria</taxon>
        <taxon>Pseudomonadati</taxon>
        <taxon>Pseudomonadota</taxon>
        <taxon>Gammaproteobacteria</taxon>
        <taxon>Lysobacterales</taxon>
        <taxon>Rhodanobacteraceae</taxon>
        <taxon>Dyella</taxon>
    </lineage>
</organism>
<reference evidence="1 2" key="1">
    <citation type="submission" date="2018-12" db="EMBL/GenBank/DDBJ databases">
        <title>Dyella dinghuensis sp. nov. DHOA06 and Dyella choica sp. nov. 4M-K27, isolated from forest soil.</title>
        <authorList>
            <person name="Qiu L.-H."/>
            <person name="Gao Z.-H."/>
        </authorList>
    </citation>
    <scope>NUCLEOTIDE SEQUENCE [LARGE SCALE GENOMIC DNA]</scope>
    <source>
        <strain evidence="1 2">DHOA06</strain>
    </source>
</reference>
<dbReference type="OrthoDB" id="9811423at2"/>
<dbReference type="InterPro" id="IPR010710">
    <property type="entry name" value="DUF1289"/>
</dbReference>
<evidence type="ECO:0000313" key="2">
    <source>
        <dbReference type="Proteomes" id="UP000267077"/>
    </source>
</evidence>
<gene>
    <name evidence="1" type="ORF">EKH79_06255</name>
</gene>
<dbReference type="EMBL" id="RYZR01000003">
    <property type="protein sequence ID" value="RUL66278.1"/>
    <property type="molecule type" value="Genomic_DNA"/>
</dbReference>
<name>A0A3S0Q0B5_9GAMM</name>
<proteinExistence type="predicted"/>
<evidence type="ECO:0000313" key="1">
    <source>
        <dbReference type="EMBL" id="RUL66278.1"/>
    </source>
</evidence>